<evidence type="ECO:0000313" key="3">
    <source>
        <dbReference type="Proteomes" id="UP000000214"/>
    </source>
</evidence>
<dbReference type="KEGG" id="pbo:PACID_30390"/>
<gene>
    <name evidence="2" type="ordered locus">PACID_30390</name>
</gene>
<dbReference type="PATRIC" id="fig|1171373.8.peg.2990"/>
<protein>
    <submittedName>
        <fullName evidence="2">Uncharacterized protein</fullName>
    </submittedName>
</protein>
<dbReference type="Proteomes" id="UP000000214">
    <property type="component" value="Chromosome"/>
</dbReference>
<proteinExistence type="predicted"/>
<dbReference type="EMBL" id="CP003493">
    <property type="protein sequence ID" value="AFV90803.1"/>
    <property type="molecule type" value="Genomic_DNA"/>
</dbReference>
<accession>K7S0G8</accession>
<sequence length="37" mass="4185">MTAAGLRPPPHRICQYRCTTTGPESSKRAARYRVVPR</sequence>
<dbReference type="HOGENOM" id="CLU_3347188_0_0_11"/>
<feature type="compositionally biased region" description="Basic residues" evidence="1">
    <location>
        <begin position="28"/>
        <end position="37"/>
    </location>
</feature>
<dbReference type="STRING" id="1171373.PACID_30390"/>
<name>K7S0G8_ACIA4</name>
<feature type="region of interest" description="Disordered" evidence="1">
    <location>
        <begin position="1"/>
        <end position="37"/>
    </location>
</feature>
<dbReference type="AlphaFoldDB" id="K7S0G8"/>
<evidence type="ECO:0000256" key="1">
    <source>
        <dbReference type="SAM" id="MobiDB-lite"/>
    </source>
</evidence>
<evidence type="ECO:0000313" key="2">
    <source>
        <dbReference type="EMBL" id="AFV90803.1"/>
    </source>
</evidence>
<reference evidence="2 3" key="1">
    <citation type="journal article" date="2012" name="BMC Genomics">
        <title>The genome sequence of Propionibacterium acidipropionici provides insights into its biotechnological and industrial potential.</title>
        <authorList>
            <person name="Parizzi L.P."/>
            <person name="Grassi M.C."/>
            <person name="Llerena L.A."/>
            <person name="Carazzolle M.F."/>
            <person name="Queiroz V.L."/>
            <person name="Lunardi I."/>
            <person name="Zeidler A.F."/>
            <person name="Teixeira P.J."/>
            <person name="Mieczkowski P."/>
            <person name="Rincones J."/>
            <person name="Pereira G.A."/>
        </authorList>
    </citation>
    <scope>NUCLEOTIDE SEQUENCE [LARGE SCALE GENOMIC DNA]</scope>
    <source>
        <strain evidence="3">ATCC 4875 / DSM 20272 / JCM 6432 / NBRC 12425 / NCIMB 8070</strain>
    </source>
</reference>
<organism evidence="2 3">
    <name type="scientific">Acidipropionibacterium acidipropionici (strain ATCC 4875 / DSM 20272 / JCM 6432 / NBRC 12425 / NCIMB 8070 / 4)</name>
    <name type="common">Propionibacterium acidipropionici</name>
    <dbReference type="NCBI Taxonomy" id="1171373"/>
    <lineage>
        <taxon>Bacteria</taxon>
        <taxon>Bacillati</taxon>
        <taxon>Actinomycetota</taxon>
        <taxon>Actinomycetes</taxon>
        <taxon>Propionibacteriales</taxon>
        <taxon>Propionibacteriaceae</taxon>
        <taxon>Acidipropionibacterium</taxon>
    </lineage>
</organism>